<dbReference type="InterPro" id="IPR013126">
    <property type="entry name" value="Hsp_70_fam"/>
</dbReference>
<evidence type="ECO:0000256" key="10">
    <source>
        <dbReference type="SAM" id="MobiDB-lite"/>
    </source>
</evidence>
<dbReference type="FunFam" id="3.30.30.30:FF:000004">
    <property type="entry name" value="hypoxia up-regulated protein 1"/>
    <property type="match status" value="1"/>
</dbReference>
<dbReference type="AlphaFoldDB" id="A0A1D1UYQ6"/>
<dbReference type="GO" id="GO:0005788">
    <property type="term" value="C:endoplasmic reticulum lumen"/>
    <property type="evidence" value="ECO:0007669"/>
    <property type="project" value="UniProtKB-SubCell"/>
</dbReference>
<dbReference type="Gene3D" id="3.30.30.30">
    <property type="match status" value="1"/>
</dbReference>
<gene>
    <name evidence="12" type="primary">RvY_05471-1</name>
    <name evidence="12" type="synonym">RvY_05471.1</name>
    <name evidence="12" type="ORF">RvY_05471</name>
</gene>
<keyword evidence="7" id="KW-0143">Chaperone</keyword>
<feature type="region of interest" description="Disordered" evidence="10">
    <location>
        <begin position="850"/>
        <end position="952"/>
    </location>
</feature>
<comment type="subcellular location">
    <subcellularLocation>
        <location evidence="1">Endoplasmic reticulum lumen</location>
    </subcellularLocation>
</comment>
<keyword evidence="6" id="KW-0067">ATP-binding</keyword>
<feature type="region of interest" description="Disordered" evidence="10">
    <location>
        <begin position="659"/>
        <end position="678"/>
    </location>
</feature>
<reference evidence="12 13" key="1">
    <citation type="journal article" date="2016" name="Nat. Commun.">
        <title>Extremotolerant tardigrade genome and improved radiotolerance of human cultured cells by tardigrade-unique protein.</title>
        <authorList>
            <person name="Hashimoto T."/>
            <person name="Horikawa D.D."/>
            <person name="Saito Y."/>
            <person name="Kuwahara H."/>
            <person name="Kozuka-Hata H."/>
            <person name="Shin-I T."/>
            <person name="Minakuchi Y."/>
            <person name="Ohishi K."/>
            <person name="Motoyama A."/>
            <person name="Aizu T."/>
            <person name="Enomoto A."/>
            <person name="Kondo K."/>
            <person name="Tanaka S."/>
            <person name="Hara Y."/>
            <person name="Koshikawa S."/>
            <person name="Sagara H."/>
            <person name="Miura T."/>
            <person name="Yokobori S."/>
            <person name="Miyagawa K."/>
            <person name="Suzuki Y."/>
            <person name="Kubo T."/>
            <person name="Oyama M."/>
            <person name="Kohara Y."/>
            <person name="Fujiyama A."/>
            <person name="Arakawa K."/>
            <person name="Katayama T."/>
            <person name="Toyoda A."/>
            <person name="Kunieda T."/>
        </authorList>
    </citation>
    <scope>NUCLEOTIDE SEQUENCE [LARGE SCALE GENOMIC DNA]</scope>
    <source>
        <strain evidence="12 13">YOKOZUNA-1</strain>
    </source>
</reference>
<feature type="chain" id="PRO_5008897808" description="Hypoxia up-regulated protein 1" evidence="11">
    <location>
        <begin position="23"/>
        <end position="952"/>
    </location>
</feature>
<evidence type="ECO:0000256" key="1">
    <source>
        <dbReference type="ARBA" id="ARBA00004319"/>
    </source>
</evidence>
<keyword evidence="5" id="KW-0256">Endoplasmic reticulum</keyword>
<evidence type="ECO:0000256" key="9">
    <source>
        <dbReference type="SAM" id="Coils"/>
    </source>
</evidence>
<feature type="compositionally biased region" description="Low complexity" evidence="10">
    <location>
        <begin position="921"/>
        <end position="934"/>
    </location>
</feature>
<dbReference type="Proteomes" id="UP000186922">
    <property type="component" value="Unassembled WGS sequence"/>
</dbReference>
<feature type="coiled-coil region" evidence="9">
    <location>
        <begin position="731"/>
        <end position="758"/>
    </location>
</feature>
<keyword evidence="3 11" id="KW-0732">Signal</keyword>
<proteinExistence type="inferred from homology"/>
<evidence type="ECO:0000256" key="11">
    <source>
        <dbReference type="SAM" id="SignalP"/>
    </source>
</evidence>
<dbReference type="PANTHER" id="PTHR45639:SF3">
    <property type="entry name" value="HYPOXIA UP-REGULATED PROTEIN 1"/>
    <property type="match status" value="1"/>
</dbReference>
<keyword evidence="4" id="KW-0547">Nucleotide-binding</keyword>
<dbReference type="EMBL" id="BDGG01000002">
    <property type="protein sequence ID" value="GAU93545.1"/>
    <property type="molecule type" value="Genomic_DNA"/>
</dbReference>
<dbReference type="GO" id="GO:0140662">
    <property type="term" value="F:ATP-dependent protein folding chaperone"/>
    <property type="evidence" value="ECO:0007669"/>
    <property type="project" value="InterPro"/>
</dbReference>
<dbReference type="OrthoDB" id="10262720at2759"/>
<dbReference type="Gene3D" id="2.60.34.10">
    <property type="entry name" value="Substrate Binding Domain Of DNAk, Chain A, domain 1"/>
    <property type="match status" value="1"/>
</dbReference>
<dbReference type="Gene3D" id="3.30.420.40">
    <property type="match status" value="2"/>
</dbReference>
<evidence type="ECO:0000256" key="5">
    <source>
        <dbReference type="ARBA" id="ARBA00022824"/>
    </source>
</evidence>
<evidence type="ECO:0000256" key="8">
    <source>
        <dbReference type="ARBA" id="ARBA00040503"/>
    </source>
</evidence>
<organism evidence="12 13">
    <name type="scientific">Ramazzottius varieornatus</name>
    <name type="common">Water bear</name>
    <name type="synonym">Tardigrade</name>
    <dbReference type="NCBI Taxonomy" id="947166"/>
    <lineage>
        <taxon>Eukaryota</taxon>
        <taxon>Metazoa</taxon>
        <taxon>Ecdysozoa</taxon>
        <taxon>Tardigrada</taxon>
        <taxon>Eutardigrada</taxon>
        <taxon>Parachela</taxon>
        <taxon>Hypsibioidea</taxon>
        <taxon>Ramazzottiidae</taxon>
        <taxon>Ramazzottius</taxon>
    </lineage>
</organism>
<dbReference type="STRING" id="947166.A0A1D1UYQ6"/>
<evidence type="ECO:0000256" key="6">
    <source>
        <dbReference type="ARBA" id="ARBA00022840"/>
    </source>
</evidence>
<evidence type="ECO:0000256" key="3">
    <source>
        <dbReference type="ARBA" id="ARBA00022729"/>
    </source>
</evidence>
<dbReference type="CDD" id="cd10230">
    <property type="entry name" value="ASKHA_NBD_HSP70_HYOU1"/>
    <property type="match status" value="1"/>
</dbReference>
<dbReference type="Pfam" id="PF00012">
    <property type="entry name" value="HSP70"/>
    <property type="match status" value="1"/>
</dbReference>
<dbReference type="GO" id="GO:0034663">
    <property type="term" value="C:endoplasmic reticulum chaperone complex"/>
    <property type="evidence" value="ECO:0007669"/>
    <property type="project" value="TreeGrafter"/>
</dbReference>
<protein>
    <recommendedName>
        <fullName evidence="8">Hypoxia up-regulated protein 1</fullName>
    </recommendedName>
</protein>
<dbReference type="Gene3D" id="3.90.640.10">
    <property type="entry name" value="Actin, Chain A, domain 4"/>
    <property type="match status" value="1"/>
</dbReference>
<dbReference type="Gene3D" id="1.20.1270.10">
    <property type="match status" value="1"/>
</dbReference>
<evidence type="ECO:0000256" key="2">
    <source>
        <dbReference type="ARBA" id="ARBA00007381"/>
    </source>
</evidence>
<dbReference type="InterPro" id="IPR029048">
    <property type="entry name" value="HSP70_C_sf"/>
</dbReference>
<feature type="compositionally biased region" description="Basic and acidic residues" evidence="10">
    <location>
        <begin position="854"/>
        <end position="874"/>
    </location>
</feature>
<evidence type="ECO:0000313" key="12">
    <source>
        <dbReference type="EMBL" id="GAU93545.1"/>
    </source>
</evidence>
<comment type="caution">
    <text evidence="12">The sequence shown here is derived from an EMBL/GenBank/DDBJ whole genome shotgun (WGS) entry which is preliminary data.</text>
</comment>
<dbReference type="PRINTS" id="PR00301">
    <property type="entry name" value="HEATSHOCK70"/>
</dbReference>
<dbReference type="PROSITE" id="PS01036">
    <property type="entry name" value="HSP70_3"/>
    <property type="match status" value="1"/>
</dbReference>
<keyword evidence="13" id="KW-1185">Reference proteome</keyword>
<comment type="similarity">
    <text evidence="2">Belongs to the heat shock protein 70 family.</text>
</comment>
<dbReference type="FunFam" id="3.90.640.10:FF:000004">
    <property type="entry name" value="Heat shock 70 kDa protein 4"/>
    <property type="match status" value="1"/>
</dbReference>
<keyword evidence="9" id="KW-0175">Coiled coil</keyword>
<dbReference type="InterPro" id="IPR043129">
    <property type="entry name" value="ATPase_NBD"/>
</dbReference>
<dbReference type="SUPFAM" id="SSF53067">
    <property type="entry name" value="Actin-like ATPase domain"/>
    <property type="match status" value="2"/>
</dbReference>
<feature type="signal peptide" evidence="11">
    <location>
        <begin position="1"/>
        <end position="22"/>
    </location>
</feature>
<sequence length="952" mass="106421">MEERRLLFLCLLFAVTWTSSAGLATMSVDLSNEFIKIAIVKPGVPMEIVLNTESQRKTPLALAFRNGERFFGEAAWSTCGRAPKSCFVYFLDLLGKNTSHELVQLYHQRFPQYDLVDDPVSKRVVYKLDDGTQYAPEELLAMVLRYSKLLAEKYAENLISDAVITVPPFFTQNERLAVSYAAKLAGLNLLQLLNDNTAAAVNYGVFRRKEMSNTTQYIMLYDMGASSTTATVVGYHMTKLKDTDGKAFESAQLVVKGTGFDRTLGGLEIDLRLREHFIKKFGEQSKKDAWKNPQALVKLLKEATRVKRILSANTETNAQVESLMDDVDFKTKITRAELESMCADVFERVGKVVEQAVSAADMSLGEIPNVIVVGGGTRIPKVQDELMTAVKRTELGKSLNSDEAVALGAVYQAAHLSKGFRVQPLDIIDGTVFPIIVEFERGASSNTETEVPSEATSKIVKRVLFGRSNGYPQRKVLTFPKHSADFSFDVKYGDLDFLPAIEHSYAASGLRFTVSLQGVSEAFAKHTDKRPKGVKAHFRVDSSGIFELDHAEATFEHEKEEEVPSTIEKISQSITNFFSGSLTNTSDDNATQAEAPSQEINAATGLEGKENVTENSTESAGKVFTVTKVNKTVTVKEKLKDSTMRLDLADYPDKDRLESRKRLNAMDDKDREKQEKEKARNTIESYVFHVQNIIYESKYEKASTENERESILKVFREASEWLEEESGIQAADVYKKKMKTLEDAMKDLQDRVTESERRPRVLEDLKKHLNTSRAFLQLASNNSLGLYTEAEIDVLHKLINETEAWQEASVKQQNAAALTAAPVFRVADIVEKIRALDREVKYLLNKAKFAKPKPKPESKKKDTKKDAGKKRETVIENVTEGASSPDAEPDLEQEYTIPLDEKMSQENLHVDDTVTGDQADSETSTDSTTNSTEQPETETTDQERVTHSAADL</sequence>
<dbReference type="SUPFAM" id="SSF100934">
    <property type="entry name" value="Heat shock protein 70kD (HSP70), C-terminal subdomain"/>
    <property type="match status" value="1"/>
</dbReference>
<dbReference type="InterPro" id="IPR018181">
    <property type="entry name" value="Heat_shock_70_CS"/>
</dbReference>
<accession>A0A1D1UYQ6</accession>
<dbReference type="InterPro" id="IPR029047">
    <property type="entry name" value="HSP70_peptide-bd_sf"/>
</dbReference>
<evidence type="ECO:0000256" key="4">
    <source>
        <dbReference type="ARBA" id="ARBA00022741"/>
    </source>
</evidence>
<name>A0A1D1UYQ6_RAMVA</name>
<dbReference type="PANTHER" id="PTHR45639">
    <property type="entry name" value="HSC70CB, ISOFORM G-RELATED"/>
    <property type="match status" value="1"/>
</dbReference>
<dbReference type="GO" id="GO:0005524">
    <property type="term" value="F:ATP binding"/>
    <property type="evidence" value="ECO:0007669"/>
    <property type="project" value="UniProtKB-KW"/>
</dbReference>
<evidence type="ECO:0000256" key="7">
    <source>
        <dbReference type="ARBA" id="ARBA00023186"/>
    </source>
</evidence>
<evidence type="ECO:0000313" key="13">
    <source>
        <dbReference type="Proteomes" id="UP000186922"/>
    </source>
</evidence>
<dbReference type="GO" id="GO:0030968">
    <property type="term" value="P:endoplasmic reticulum unfolded protein response"/>
    <property type="evidence" value="ECO:0007669"/>
    <property type="project" value="TreeGrafter"/>
</dbReference>
<feature type="compositionally biased region" description="Basic and acidic residues" evidence="10">
    <location>
        <begin position="899"/>
        <end position="912"/>
    </location>
</feature>